<dbReference type="EMBL" id="LAJE02000167">
    <property type="protein sequence ID" value="OEO31156.1"/>
    <property type="molecule type" value="Genomic_DNA"/>
</dbReference>
<dbReference type="SUPFAM" id="SSF51735">
    <property type="entry name" value="NAD(P)-binding Rossmann-fold domains"/>
    <property type="match status" value="1"/>
</dbReference>
<dbReference type="OrthoDB" id="63584at2"/>
<accession>A0A1E5XRD0</accession>
<dbReference type="PANTHER" id="PTHR44147">
    <property type="entry name" value="DEHYDROGENASE/REDUCTASE SDR FAMILY MEMBER 1"/>
    <property type="match status" value="1"/>
</dbReference>
<keyword evidence="2" id="KW-1185">Reference proteome</keyword>
<name>A0A1E5XRD0_9HYPH</name>
<dbReference type="PANTHER" id="PTHR44147:SF2">
    <property type="entry name" value="DEHYDROGENASE_REDUCTASE SDR FAMILY MEMBER 1"/>
    <property type="match status" value="1"/>
</dbReference>
<sequence>MAVDLTGKVCLVTGASRGVGRGVALGLLEAGATVHITGRTARNGEHPEGLDRAGSLASVLDESSKYPGRCVAHRVDHAYDVETEAVVLRVLADEGRLDILVNSAWPGYERMEEDNRFTWVDPIWQQPMWRWDAMIGVGVRSSWCAIRVASEAMARQRSGLIVNISFWAAQKFMQNVVYGVSKAAMDKLAADVAHQMREFDVAAIALYPGLVRTEEVLKNAQYFDMSNSESPEFQGRAVAHLAADPALLQKSGRVFTSADLALEYGYADIDGYQPRPNTLETA</sequence>
<dbReference type="AlphaFoldDB" id="A0A1E5XRD0"/>
<proteinExistence type="predicted"/>
<evidence type="ECO:0000313" key="1">
    <source>
        <dbReference type="EMBL" id="OEO31156.1"/>
    </source>
</evidence>
<protein>
    <submittedName>
        <fullName evidence="1">Short-chain dehydrogenase</fullName>
    </submittedName>
</protein>
<dbReference type="InterPro" id="IPR002347">
    <property type="entry name" value="SDR_fam"/>
</dbReference>
<comment type="caution">
    <text evidence="1">The sequence shown here is derived from an EMBL/GenBank/DDBJ whole genome shotgun (WGS) entry which is preliminary data.</text>
</comment>
<evidence type="ECO:0000313" key="2">
    <source>
        <dbReference type="Proteomes" id="UP000095463"/>
    </source>
</evidence>
<gene>
    <name evidence="1" type="ORF">VW23_017455</name>
</gene>
<dbReference type="InterPro" id="IPR036291">
    <property type="entry name" value="NAD(P)-bd_dom_sf"/>
</dbReference>
<dbReference type="Gene3D" id="3.40.50.720">
    <property type="entry name" value="NAD(P)-binding Rossmann-like Domain"/>
    <property type="match status" value="1"/>
</dbReference>
<reference evidence="1 2" key="1">
    <citation type="journal article" date="2015" name="Genome Announc.">
        <title>Genome Assemblies of Three Soil-Associated Devosia species: D. insulae, D. limi, and D. soli.</title>
        <authorList>
            <person name="Hassan Y.I."/>
            <person name="Lepp D."/>
            <person name="Zhou T."/>
        </authorList>
    </citation>
    <scope>NUCLEOTIDE SEQUENCE [LARGE SCALE GENOMIC DNA]</scope>
    <source>
        <strain evidence="1 2">DS-56</strain>
    </source>
</reference>
<dbReference type="PRINTS" id="PR00081">
    <property type="entry name" value="GDHRDH"/>
</dbReference>
<dbReference type="Pfam" id="PF00106">
    <property type="entry name" value="adh_short"/>
    <property type="match status" value="1"/>
</dbReference>
<dbReference type="RefSeq" id="WP_069909610.1">
    <property type="nucleotide sequence ID" value="NZ_LAJE02000167.1"/>
</dbReference>
<organism evidence="1 2">
    <name type="scientific">Devosia insulae DS-56</name>
    <dbReference type="NCBI Taxonomy" id="1116389"/>
    <lineage>
        <taxon>Bacteria</taxon>
        <taxon>Pseudomonadati</taxon>
        <taxon>Pseudomonadota</taxon>
        <taxon>Alphaproteobacteria</taxon>
        <taxon>Hyphomicrobiales</taxon>
        <taxon>Devosiaceae</taxon>
        <taxon>Devosia</taxon>
    </lineage>
</organism>
<dbReference type="Proteomes" id="UP000095463">
    <property type="component" value="Unassembled WGS sequence"/>
</dbReference>